<organism evidence="12 13">
    <name type="scientific">[Clostridium] aminophilum</name>
    <dbReference type="NCBI Taxonomy" id="1526"/>
    <lineage>
        <taxon>Bacteria</taxon>
        <taxon>Bacillati</taxon>
        <taxon>Bacillota</taxon>
        <taxon>Clostridia</taxon>
        <taxon>Lachnospirales</taxon>
        <taxon>Lachnospiraceae</taxon>
    </lineage>
</organism>
<evidence type="ECO:0000256" key="4">
    <source>
        <dbReference type="ARBA" id="ARBA00022741"/>
    </source>
</evidence>
<accession>A0A1I0F501</accession>
<feature type="domain" description="RecF/RecN/SMC N-terminal" evidence="11">
    <location>
        <begin position="13"/>
        <end position="501"/>
    </location>
</feature>
<dbReference type="STRING" id="1526.SAMN02910262_01111"/>
<feature type="coiled-coil region" evidence="10">
    <location>
        <begin position="272"/>
        <end position="299"/>
    </location>
</feature>
<evidence type="ECO:0000256" key="3">
    <source>
        <dbReference type="ARBA" id="ARBA00021315"/>
    </source>
</evidence>
<dbReference type="CDD" id="cd03241">
    <property type="entry name" value="ABC_RecN"/>
    <property type="match status" value="2"/>
</dbReference>
<evidence type="ECO:0000256" key="5">
    <source>
        <dbReference type="ARBA" id="ARBA00022763"/>
    </source>
</evidence>
<dbReference type="Pfam" id="PF02463">
    <property type="entry name" value="SMC_N"/>
    <property type="match status" value="1"/>
</dbReference>
<keyword evidence="10" id="KW-0175">Coiled coil</keyword>
<dbReference type="Gene3D" id="3.40.50.300">
    <property type="entry name" value="P-loop containing nucleotide triphosphate hydrolases"/>
    <property type="match status" value="2"/>
</dbReference>
<protein>
    <recommendedName>
        <fullName evidence="3 9">DNA repair protein RecN</fullName>
    </recommendedName>
    <alternativeName>
        <fullName evidence="8 9">Recombination protein N</fullName>
    </alternativeName>
</protein>
<dbReference type="GO" id="GO:0006281">
    <property type="term" value="P:DNA repair"/>
    <property type="evidence" value="ECO:0007669"/>
    <property type="project" value="UniProtKB-KW"/>
</dbReference>
<evidence type="ECO:0000313" key="12">
    <source>
        <dbReference type="EMBL" id="SET53163.1"/>
    </source>
</evidence>
<evidence type="ECO:0000256" key="10">
    <source>
        <dbReference type="SAM" id="Coils"/>
    </source>
</evidence>
<gene>
    <name evidence="12" type="ORF">SAMN04487771_102330</name>
</gene>
<evidence type="ECO:0000256" key="6">
    <source>
        <dbReference type="ARBA" id="ARBA00022840"/>
    </source>
</evidence>
<evidence type="ECO:0000256" key="1">
    <source>
        <dbReference type="ARBA" id="ARBA00003618"/>
    </source>
</evidence>
<dbReference type="InterPro" id="IPR027417">
    <property type="entry name" value="P-loop_NTPase"/>
</dbReference>
<proteinExistence type="inferred from homology"/>
<dbReference type="PANTHER" id="PTHR11059">
    <property type="entry name" value="DNA REPAIR PROTEIN RECN"/>
    <property type="match status" value="1"/>
</dbReference>
<dbReference type="NCBIfam" id="TIGR00634">
    <property type="entry name" value="recN"/>
    <property type="match status" value="1"/>
</dbReference>
<dbReference type="FunFam" id="3.40.50.300:FF:000356">
    <property type="entry name" value="DNA repair protein RecN"/>
    <property type="match status" value="1"/>
</dbReference>
<dbReference type="PANTHER" id="PTHR11059:SF0">
    <property type="entry name" value="DNA REPAIR PROTEIN RECN"/>
    <property type="match status" value="1"/>
</dbReference>
<keyword evidence="4" id="KW-0547">Nucleotide-binding</keyword>
<evidence type="ECO:0000256" key="7">
    <source>
        <dbReference type="ARBA" id="ARBA00023204"/>
    </source>
</evidence>
<comment type="function">
    <text evidence="1 9">May be involved in recombinational repair of damaged DNA.</text>
</comment>
<feature type="coiled-coil region" evidence="10">
    <location>
        <begin position="324"/>
        <end position="358"/>
    </location>
</feature>
<evidence type="ECO:0000256" key="8">
    <source>
        <dbReference type="ARBA" id="ARBA00033408"/>
    </source>
</evidence>
<name>A0A1I0F501_9FIRM</name>
<keyword evidence="6" id="KW-0067">ATP-binding</keyword>
<dbReference type="AlphaFoldDB" id="A0A1I0F501"/>
<dbReference type="Proteomes" id="UP000199820">
    <property type="component" value="Unassembled WGS sequence"/>
</dbReference>
<evidence type="ECO:0000313" key="13">
    <source>
        <dbReference type="Proteomes" id="UP000199820"/>
    </source>
</evidence>
<dbReference type="GO" id="GO:0043590">
    <property type="term" value="C:bacterial nucleoid"/>
    <property type="evidence" value="ECO:0007669"/>
    <property type="project" value="TreeGrafter"/>
</dbReference>
<keyword evidence="7 9" id="KW-0234">DNA repair</keyword>
<dbReference type="SUPFAM" id="SSF52540">
    <property type="entry name" value="P-loop containing nucleoside triphosphate hydrolases"/>
    <property type="match status" value="1"/>
</dbReference>
<dbReference type="EMBL" id="FOIL01000023">
    <property type="protein sequence ID" value="SET53163.1"/>
    <property type="molecule type" value="Genomic_DNA"/>
</dbReference>
<evidence type="ECO:0000256" key="9">
    <source>
        <dbReference type="PIRNR" id="PIRNR003128"/>
    </source>
</evidence>
<evidence type="ECO:0000256" key="2">
    <source>
        <dbReference type="ARBA" id="ARBA00009441"/>
    </source>
</evidence>
<comment type="similarity">
    <text evidence="2 9">Belongs to the RecN family.</text>
</comment>
<keyword evidence="13" id="KW-1185">Reference proteome</keyword>
<dbReference type="RefSeq" id="WP_074649571.1">
    <property type="nucleotide sequence ID" value="NZ_FOIL01000023.1"/>
</dbReference>
<dbReference type="InterPro" id="IPR004604">
    <property type="entry name" value="DNA_recomb/repair_RecN"/>
</dbReference>
<keyword evidence="5 9" id="KW-0227">DNA damage</keyword>
<dbReference type="OrthoDB" id="9806954at2"/>
<evidence type="ECO:0000259" key="11">
    <source>
        <dbReference type="Pfam" id="PF02463"/>
    </source>
</evidence>
<dbReference type="eggNOG" id="COG0497">
    <property type="taxonomic scope" value="Bacteria"/>
</dbReference>
<sequence>MLLHLHVRNLALIDSAEVDFGHGLNILTGETGAGKSILIGSVNTALGGKTSKDMIRQGADSASVELIFSVDSDRLRKALADLDVEPDEDGLVIVSRKITPQRSLSRINDETVTAAKLRSITSLLIDVHGQNDHQSLLYKSRHLEILDAFGKEETAELREKTAETYRRYAELKRKLETFTGDEDQRLREQDFLNFEIREIEEAELKPDEEEALEQDFRRMNNARRIGEHIRRARNAMDMDGTSDALAAVKEAYRFDENLKNIHDMLYDMDSMAEDLRRSLDEYMEEMSFDEERYHEAEERLDLIHNLEAKYGKTIPDVLNSLERMRDRLTELEHFEEARRNAEKELEVCSAELEKLCGKLTEKRQKTAKKLTGEIARRLLDLNFLDARFRMEFRRLDHFTADGWDETEFMMSANPGEPVRPLGEAASGGELSRVMLAIRTVLAETDDIPTLIFDEIDTGISGRTAQKVSEQLRMISERHQVILITHLPQIAAMADQHYEIRKSVVNGRTATGIHALTQEEMCEELARLLGGAEITDAVRQNAAEMKRLADAGKNKRRQELT</sequence>
<dbReference type="GO" id="GO:0006310">
    <property type="term" value="P:DNA recombination"/>
    <property type="evidence" value="ECO:0007669"/>
    <property type="project" value="InterPro"/>
</dbReference>
<dbReference type="InterPro" id="IPR003395">
    <property type="entry name" value="RecF/RecN/SMC_N"/>
</dbReference>
<dbReference type="GO" id="GO:0005524">
    <property type="term" value="F:ATP binding"/>
    <property type="evidence" value="ECO:0007669"/>
    <property type="project" value="UniProtKB-KW"/>
</dbReference>
<dbReference type="PIRSF" id="PIRSF003128">
    <property type="entry name" value="RecN"/>
    <property type="match status" value="1"/>
</dbReference>
<reference evidence="12 13" key="1">
    <citation type="submission" date="2016-10" db="EMBL/GenBank/DDBJ databases">
        <authorList>
            <person name="de Groot N.N."/>
        </authorList>
    </citation>
    <scope>NUCLEOTIDE SEQUENCE [LARGE SCALE GENOMIC DNA]</scope>
    <source>
        <strain evidence="12 13">KH1P1</strain>
    </source>
</reference>
<dbReference type="GO" id="GO:0009432">
    <property type="term" value="P:SOS response"/>
    <property type="evidence" value="ECO:0007669"/>
    <property type="project" value="TreeGrafter"/>
</dbReference>